<dbReference type="AlphaFoldDB" id="A0A8H5GJJ3"/>
<evidence type="ECO:0000313" key="3">
    <source>
        <dbReference type="EMBL" id="KAF5366123.1"/>
    </source>
</evidence>
<comment type="caution">
    <text evidence="3">The sequence shown here is derived from an EMBL/GenBank/DDBJ whole genome shotgun (WGS) entry which is preliminary data.</text>
</comment>
<evidence type="ECO:0000256" key="2">
    <source>
        <dbReference type="SAM" id="Phobius"/>
    </source>
</evidence>
<feature type="transmembrane region" description="Helical" evidence="2">
    <location>
        <begin position="293"/>
        <end position="311"/>
    </location>
</feature>
<keyword evidence="2" id="KW-1133">Transmembrane helix</keyword>
<dbReference type="EMBL" id="JAACJN010000156">
    <property type="protein sequence ID" value="KAF5366123.1"/>
    <property type="molecule type" value="Genomic_DNA"/>
</dbReference>
<keyword evidence="2" id="KW-0472">Membrane</keyword>
<feature type="region of interest" description="Disordered" evidence="1">
    <location>
        <begin position="48"/>
        <end position="73"/>
    </location>
</feature>
<accession>A0A8H5GJJ3</accession>
<evidence type="ECO:0008006" key="5">
    <source>
        <dbReference type="Google" id="ProtNLM"/>
    </source>
</evidence>
<dbReference type="Gene3D" id="3.30.40.10">
    <property type="entry name" value="Zinc/RING finger domain, C3HC4 (zinc finger)"/>
    <property type="match status" value="1"/>
</dbReference>
<reference evidence="3 4" key="1">
    <citation type="journal article" date="2020" name="ISME J.">
        <title>Uncovering the hidden diversity of litter-decomposition mechanisms in mushroom-forming fungi.</title>
        <authorList>
            <person name="Floudas D."/>
            <person name="Bentzer J."/>
            <person name="Ahren D."/>
            <person name="Johansson T."/>
            <person name="Persson P."/>
            <person name="Tunlid A."/>
        </authorList>
    </citation>
    <scope>NUCLEOTIDE SEQUENCE [LARGE SCALE GENOMIC DNA]</scope>
    <source>
        <strain evidence="3 4">CBS 406.79</strain>
    </source>
</reference>
<evidence type="ECO:0000256" key="1">
    <source>
        <dbReference type="SAM" id="MobiDB-lite"/>
    </source>
</evidence>
<keyword evidence="4" id="KW-1185">Reference proteome</keyword>
<proteinExistence type="predicted"/>
<name>A0A8H5GJJ3_9AGAR</name>
<dbReference type="Proteomes" id="UP000518752">
    <property type="component" value="Unassembled WGS sequence"/>
</dbReference>
<dbReference type="OrthoDB" id="6270329at2759"/>
<evidence type="ECO:0000313" key="4">
    <source>
        <dbReference type="Proteomes" id="UP000518752"/>
    </source>
</evidence>
<dbReference type="SUPFAM" id="SSF57850">
    <property type="entry name" value="RING/U-box"/>
    <property type="match status" value="1"/>
</dbReference>
<dbReference type="InterPro" id="IPR013083">
    <property type="entry name" value="Znf_RING/FYVE/PHD"/>
</dbReference>
<protein>
    <recommendedName>
        <fullName evidence="5">RING-type domain-containing protein</fullName>
    </recommendedName>
</protein>
<organism evidence="3 4">
    <name type="scientific">Collybiopsis confluens</name>
    <dbReference type="NCBI Taxonomy" id="2823264"/>
    <lineage>
        <taxon>Eukaryota</taxon>
        <taxon>Fungi</taxon>
        <taxon>Dikarya</taxon>
        <taxon>Basidiomycota</taxon>
        <taxon>Agaricomycotina</taxon>
        <taxon>Agaricomycetes</taxon>
        <taxon>Agaricomycetidae</taxon>
        <taxon>Agaricales</taxon>
        <taxon>Marasmiineae</taxon>
        <taxon>Omphalotaceae</taxon>
        <taxon>Collybiopsis</taxon>
    </lineage>
</organism>
<keyword evidence="2" id="KW-0812">Transmembrane</keyword>
<gene>
    <name evidence="3" type="ORF">D9757_010939</name>
</gene>
<sequence>MKAHPIFRPPLRTRSLPLPPYLESISEERTIDEGSRRNVHSFISLKDSTTTDASGTRPLNAVLKRTGPPQNKKSGIKLRIRTSIYKVDRDCSICFGSAIRPVRTRCCGSLFCEEHLNDWLKGSSNLCPICSASCHLHSDTISLASPMSPTVFQTHTSSPLAVSPPLHCPTPRSWSSGSSAVFSDAAPWRTPDAAAYPQSPGLVHNRSEIRHEGDFAYPYSPPAIASEMLEPALVLSPLSWRSCGSTSSFQSDTHTESRCSSSFSYHPCFFPCPNSLNHFETDELKFEFCLRQMIGQVLIVVGMIVVFHILLSKKSGFD</sequence>